<evidence type="ECO:0000313" key="4">
    <source>
        <dbReference type="Proteomes" id="UP001107558"/>
    </source>
</evidence>
<keyword evidence="1" id="KW-0732">Signal</keyword>
<proteinExistence type="predicted"/>
<comment type="caution">
    <text evidence="3">The sequence shown here is derived from an EMBL/GenBank/DDBJ whole genome shotgun (WGS) entry which is preliminary data.</text>
</comment>
<feature type="signal peptide" evidence="1">
    <location>
        <begin position="1"/>
        <end position="18"/>
    </location>
</feature>
<dbReference type="AlphaFoldDB" id="A0A9J6BCA9"/>
<keyword evidence="4" id="KW-1185">Reference proteome</keyword>
<protein>
    <recommendedName>
        <fullName evidence="2">DUF5442 domain-containing protein</fullName>
    </recommendedName>
</protein>
<evidence type="ECO:0000259" key="2">
    <source>
        <dbReference type="Pfam" id="PF17514"/>
    </source>
</evidence>
<evidence type="ECO:0000256" key="1">
    <source>
        <dbReference type="SAM" id="SignalP"/>
    </source>
</evidence>
<feature type="domain" description="DUF5442" evidence="2">
    <location>
        <begin position="157"/>
        <end position="215"/>
    </location>
</feature>
<dbReference type="InterPro" id="IPR035241">
    <property type="entry name" value="DUF5442"/>
</dbReference>
<dbReference type="Proteomes" id="UP001107558">
    <property type="component" value="Chromosome 4"/>
</dbReference>
<dbReference type="Pfam" id="PF17514">
    <property type="entry name" value="DUF5442"/>
    <property type="match status" value="1"/>
</dbReference>
<accession>A0A9J6BCA9</accession>
<reference evidence="3" key="1">
    <citation type="submission" date="2021-03" db="EMBL/GenBank/DDBJ databases">
        <title>Chromosome level genome of the anhydrobiotic midge Polypedilum vanderplanki.</title>
        <authorList>
            <person name="Yoshida Y."/>
            <person name="Kikawada T."/>
            <person name="Gusev O."/>
        </authorList>
    </citation>
    <scope>NUCLEOTIDE SEQUENCE</scope>
    <source>
        <strain evidence="3">NIAS01</strain>
        <tissue evidence="3">Whole body or cell culture</tissue>
    </source>
</reference>
<name>A0A9J6BCA9_POLVA</name>
<dbReference type="EMBL" id="JADBJN010000004">
    <property type="protein sequence ID" value="KAG5667505.1"/>
    <property type="molecule type" value="Genomic_DNA"/>
</dbReference>
<evidence type="ECO:0000313" key="3">
    <source>
        <dbReference type="EMBL" id="KAG5667505.1"/>
    </source>
</evidence>
<gene>
    <name evidence="3" type="ORF">PVAND_015484</name>
</gene>
<feature type="chain" id="PRO_5039888087" description="DUF5442 domain-containing protein" evidence="1">
    <location>
        <begin position="19"/>
        <end position="218"/>
    </location>
</feature>
<sequence length="218" mass="24559">MKLLLVLLTITLSSSIFGSPMDGSPIDQLPPSLTLNEWYELGNTEMTNLQNMMKFFGQPYAVYDNDFLLSFDICTVSGSNKGELLTISLFEGVEHSTNSENLDCFKKALKQIDPSSELVKDFDVNSMTISAEICKKKIKDPKYIKYIKSMLGEMDIHEYTCGAVTMKKLQTVGYRMPILKFGNVSEEIKKSEFKHVNALISGFLKKAFNCQIGKVDKM</sequence>
<organism evidence="3 4">
    <name type="scientific">Polypedilum vanderplanki</name>
    <name type="common">Sleeping chironomid midge</name>
    <dbReference type="NCBI Taxonomy" id="319348"/>
    <lineage>
        <taxon>Eukaryota</taxon>
        <taxon>Metazoa</taxon>
        <taxon>Ecdysozoa</taxon>
        <taxon>Arthropoda</taxon>
        <taxon>Hexapoda</taxon>
        <taxon>Insecta</taxon>
        <taxon>Pterygota</taxon>
        <taxon>Neoptera</taxon>
        <taxon>Endopterygota</taxon>
        <taxon>Diptera</taxon>
        <taxon>Nematocera</taxon>
        <taxon>Chironomoidea</taxon>
        <taxon>Chironomidae</taxon>
        <taxon>Chironominae</taxon>
        <taxon>Polypedilum</taxon>
        <taxon>Polypedilum</taxon>
    </lineage>
</organism>